<gene>
    <name evidence="1" type="ORF">FRUB_01940</name>
</gene>
<evidence type="ECO:0000313" key="2">
    <source>
        <dbReference type="Proteomes" id="UP000214646"/>
    </source>
</evidence>
<evidence type="ECO:0008006" key="3">
    <source>
        <dbReference type="Google" id="ProtNLM"/>
    </source>
</evidence>
<dbReference type="RefSeq" id="WP_088253313.1">
    <property type="nucleotide sequence ID" value="NZ_NIDE01000002.1"/>
</dbReference>
<dbReference type="EMBL" id="NIDE01000002">
    <property type="protein sequence ID" value="OWK45609.1"/>
    <property type="molecule type" value="Genomic_DNA"/>
</dbReference>
<evidence type="ECO:0000313" key="1">
    <source>
        <dbReference type="EMBL" id="OWK45609.1"/>
    </source>
</evidence>
<accession>A0A225E7X2</accession>
<dbReference type="OrthoDB" id="583403at2"/>
<name>A0A225E7X2_9BACT</name>
<comment type="caution">
    <text evidence="1">The sequence shown here is derived from an EMBL/GenBank/DDBJ whole genome shotgun (WGS) entry which is preliminary data.</text>
</comment>
<dbReference type="Proteomes" id="UP000214646">
    <property type="component" value="Unassembled WGS sequence"/>
</dbReference>
<keyword evidence="2" id="KW-1185">Reference proteome</keyword>
<proteinExistence type="predicted"/>
<reference evidence="2" key="1">
    <citation type="submission" date="2017-06" db="EMBL/GenBank/DDBJ databases">
        <title>Genome analysis of Fimbriiglobus ruber SP5, the first member of the order Planctomycetales with confirmed chitinolytic capability.</title>
        <authorList>
            <person name="Ravin N.V."/>
            <person name="Rakitin A.L."/>
            <person name="Ivanova A.A."/>
            <person name="Beletsky A.V."/>
            <person name="Kulichevskaya I.S."/>
            <person name="Mardanov A.V."/>
            <person name="Dedysh S.N."/>
        </authorList>
    </citation>
    <scope>NUCLEOTIDE SEQUENCE [LARGE SCALE GENOMIC DNA]</scope>
    <source>
        <strain evidence="2">SP5</strain>
    </source>
</reference>
<organism evidence="1 2">
    <name type="scientific">Fimbriiglobus ruber</name>
    <dbReference type="NCBI Taxonomy" id="1908690"/>
    <lineage>
        <taxon>Bacteria</taxon>
        <taxon>Pseudomonadati</taxon>
        <taxon>Planctomycetota</taxon>
        <taxon>Planctomycetia</taxon>
        <taxon>Gemmatales</taxon>
        <taxon>Gemmataceae</taxon>
        <taxon>Fimbriiglobus</taxon>
    </lineage>
</organism>
<protein>
    <recommendedName>
        <fullName evidence="3">Type II toxin-antitoxin system RelE/ParE family toxin</fullName>
    </recommendedName>
</protein>
<dbReference type="AlphaFoldDB" id="A0A225E7X2"/>
<sequence>MVASKYTLHRRALMALHQLSGEEQATVRDRLDALAGVPLAQWPAAGAKKLATAEPLYLFHVDGTWRVILRAVAGQPPEALDIFQQERLELFAGIGD</sequence>